<organismHost>
    <name type="scientific">Acanthamoeba</name>
    <dbReference type="NCBI Taxonomy" id="5754"/>
</organismHost>
<dbReference type="GeneID" id="8746589"/>
<name>D2XAZ1_GBMV</name>
<proteinExistence type="predicted"/>
<dbReference type="KEGG" id="vg:8746589"/>
<keyword evidence="2" id="KW-0808">Transferase</keyword>
<protein>
    <submittedName>
        <fullName evidence="2">Divergent serine/threonine protein kinase</fullName>
    </submittedName>
</protein>
<dbReference type="GO" id="GO:0004674">
    <property type="term" value="F:protein serine/threonine kinase activity"/>
    <property type="evidence" value="ECO:0007669"/>
    <property type="project" value="UniProtKB-KW"/>
</dbReference>
<sequence>MNPFAVVVSCEGEEDQIFRGLDEFDVQADVHNWLLKKAKSLSRPLEGFGEYLKLVISSEEELPEVEFYEHLKGTELTPKLLRTGTLFSFRTTYKESGLVFDRQYSYMVLEEFGRALDELFGHSEECMNSSEELLANSGLFDRTFPPAVFPEDVREAVKQLLENLSNKGVGHQDLHAGNVLMGDDGSLRLIDFEYAGFL</sequence>
<feature type="domain" description="Protein kinase" evidence="1">
    <location>
        <begin position="1"/>
        <end position="198"/>
    </location>
</feature>
<dbReference type="PROSITE" id="PS50011">
    <property type="entry name" value="PROTEIN_KINASE_DOM"/>
    <property type="match status" value="1"/>
</dbReference>
<dbReference type="Gene3D" id="3.90.1200.10">
    <property type="match status" value="1"/>
</dbReference>
<dbReference type="InterPro" id="IPR000719">
    <property type="entry name" value="Prot_kinase_dom"/>
</dbReference>
<dbReference type="OrthoDB" id="13918at10239"/>
<keyword evidence="3" id="KW-1185">Reference proteome</keyword>
<dbReference type="Pfam" id="PF01636">
    <property type="entry name" value="APH"/>
    <property type="match status" value="1"/>
</dbReference>
<keyword evidence="2" id="KW-0418">Kinase</keyword>
<evidence type="ECO:0000313" key="3">
    <source>
        <dbReference type="Proteomes" id="UP000029780"/>
    </source>
</evidence>
<dbReference type="Proteomes" id="UP000029780">
    <property type="component" value="Segment"/>
</dbReference>
<accession>D2XAZ1</accession>
<reference evidence="2 3" key="1">
    <citation type="journal article" date="2009" name="Proc. Natl. Acad. Sci. U.S.A.">
        <title>Giant Marseillevirus highlights the role of amoebae as a melting pot in emergence of chimeric microorganisms.</title>
        <authorList>
            <person name="Boyer M."/>
            <person name="Yutin N."/>
            <person name="Pagnier I."/>
            <person name="Barrassi L."/>
            <person name="Fournous G."/>
            <person name="Espinosa L."/>
            <person name="Robert C."/>
            <person name="Azza S."/>
            <person name="Sun S."/>
            <person name="Rossmann M.G."/>
            <person name="Suzan-Monti M."/>
            <person name="La Scola B."/>
            <person name="Koonin E.V."/>
            <person name="Raoult D."/>
        </authorList>
    </citation>
    <scope>NUCLEOTIDE SEQUENCE [LARGE SCALE GENOMIC DNA]</scope>
    <source>
        <strain evidence="2 3">T19</strain>
    </source>
</reference>
<organism evidence="2 3">
    <name type="scientific">Marseillevirus marseillevirus</name>
    <name type="common">GBM</name>
    <dbReference type="NCBI Taxonomy" id="694581"/>
    <lineage>
        <taxon>Viruses</taxon>
        <taxon>Varidnaviria</taxon>
        <taxon>Bamfordvirae</taxon>
        <taxon>Nucleocytoviricota</taxon>
        <taxon>Megaviricetes</taxon>
        <taxon>Pimascovirales</taxon>
        <taxon>Pimascovirales incertae sedis</taxon>
        <taxon>Marseilleviridae</taxon>
        <taxon>Marseillevirus</taxon>
        <taxon>Marseillevirus massiliense</taxon>
    </lineage>
</organism>
<dbReference type="RefSeq" id="YP_003407080.1">
    <property type="nucleotide sequence ID" value="NC_013756.1"/>
</dbReference>
<dbReference type="SUPFAM" id="SSF56112">
    <property type="entry name" value="Protein kinase-like (PK-like)"/>
    <property type="match status" value="1"/>
</dbReference>
<dbReference type="GO" id="GO:0005524">
    <property type="term" value="F:ATP binding"/>
    <property type="evidence" value="ECO:0007669"/>
    <property type="project" value="InterPro"/>
</dbReference>
<dbReference type="EMBL" id="GU071086">
    <property type="protein sequence ID" value="ADB04118.1"/>
    <property type="molecule type" value="Genomic_DNA"/>
</dbReference>
<dbReference type="InterPro" id="IPR002575">
    <property type="entry name" value="Aminoglycoside_PTrfase"/>
</dbReference>
<keyword evidence="2" id="KW-0723">Serine/threonine-protein kinase</keyword>
<dbReference type="InterPro" id="IPR011009">
    <property type="entry name" value="Kinase-like_dom_sf"/>
</dbReference>
<evidence type="ECO:0000313" key="2">
    <source>
        <dbReference type="EMBL" id="ADB04118.1"/>
    </source>
</evidence>
<evidence type="ECO:0000259" key="1">
    <source>
        <dbReference type="PROSITE" id="PS50011"/>
    </source>
</evidence>
<gene>
    <name evidence="2" type="ORF">MAR_ORF352</name>
</gene>